<keyword evidence="3" id="KW-0805">Transcription regulation</keyword>
<dbReference type="PANTHER" id="PTHR12040:SF0">
    <property type="entry name" value="HISTONE CHAPERONE ASF1"/>
    <property type="match status" value="1"/>
</dbReference>
<evidence type="ECO:0000256" key="5">
    <source>
        <dbReference type="ARBA" id="ARBA00023186"/>
    </source>
</evidence>
<keyword evidence="6" id="KW-0539">Nucleus</keyword>
<dbReference type="GO" id="GO:0005634">
    <property type="term" value="C:nucleus"/>
    <property type="evidence" value="ECO:0007669"/>
    <property type="project" value="UniProtKB-SubCell"/>
</dbReference>
<evidence type="ECO:0000313" key="8">
    <source>
        <dbReference type="EMBL" id="GMR37020.1"/>
    </source>
</evidence>
<dbReference type="SUPFAM" id="SSF101546">
    <property type="entry name" value="ASF1-like"/>
    <property type="match status" value="1"/>
</dbReference>
<dbReference type="Pfam" id="PF04729">
    <property type="entry name" value="ASF1_hist_chap"/>
    <property type="match status" value="1"/>
</dbReference>
<sequence length="284" mass="33156">MGSRVNVCSVNILDNPSSFADDFKLEITFEAYESLPHDLEWELVYVGSSTDKTYDQKLDSVEVGPTPEGRHKFVFEAASADITKIPVADLIGVTVLLLKVRYNTQEFLNLGWYVKVEYNDPELVENPPSSPILNKLNRRVLTDDLRVTTYPIKWDENQEDEFPPEVENPDEDLIPEDDDERDVSHEEDKEEGEKEKGMISSTGSRVLNVHLQWETGRTERKTLTLKHPMKKWRRMMEKEKRRRKQRPIRLIMERRLLLRLSIPSLTRPMSTDLIYNTLVHSSIW</sequence>
<evidence type="ECO:0000256" key="1">
    <source>
        <dbReference type="ARBA" id="ARBA00004123"/>
    </source>
</evidence>
<dbReference type="InterPro" id="IPR036747">
    <property type="entry name" value="ASF1-like_sf"/>
</dbReference>
<evidence type="ECO:0000256" key="2">
    <source>
        <dbReference type="ARBA" id="ARBA00006051"/>
    </source>
</evidence>
<feature type="compositionally biased region" description="Acidic residues" evidence="7">
    <location>
        <begin position="157"/>
        <end position="181"/>
    </location>
</feature>
<dbReference type="Proteomes" id="UP001328107">
    <property type="component" value="Unassembled WGS sequence"/>
</dbReference>
<dbReference type="EMBL" id="BTRK01000002">
    <property type="protein sequence ID" value="GMR37020.1"/>
    <property type="molecule type" value="Genomic_DNA"/>
</dbReference>
<dbReference type="GO" id="GO:0000785">
    <property type="term" value="C:chromatin"/>
    <property type="evidence" value="ECO:0007669"/>
    <property type="project" value="TreeGrafter"/>
</dbReference>
<feature type="compositionally biased region" description="Basic and acidic residues" evidence="7">
    <location>
        <begin position="182"/>
        <end position="197"/>
    </location>
</feature>
<dbReference type="InterPro" id="IPR006818">
    <property type="entry name" value="ASF1-like"/>
</dbReference>
<protein>
    <submittedName>
        <fullName evidence="8">Uncharacterized protein</fullName>
    </submittedName>
</protein>
<comment type="subcellular location">
    <subcellularLocation>
        <location evidence="1">Nucleus</location>
    </subcellularLocation>
</comment>
<dbReference type="AlphaFoldDB" id="A0AAN4ZHG0"/>
<keyword evidence="9" id="KW-1185">Reference proteome</keyword>
<organism evidence="8 9">
    <name type="scientific">Pristionchus mayeri</name>
    <dbReference type="NCBI Taxonomy" id="1317129"/>
    <lineage>
        <taxon>Eukaryota</taxon>
        <taxon>Metazoa</taxon>
        <taxon>Ecdysozoa</taxon>
        <taxon>Nematoda</taxon>
        <taxon>Chromadorea</taxon>
        <taxon>Rhabditida</taxon>
        <taxon>Rhabditina</taxon>
        <taxon>Diplogasteromorpha</taxon>
        <taxon>Diplogasteroidea</taxon>
        <taxon>Neodiplogasteridae</taxon>
        <taxon>Pristionchus</taxon>
    </lineage>
</organism>
<evidence type="ECO:0000256" key="7">
    <source>
        <dbReference type="SAM" id="MobiDB-lite"/>
    </source>
</evidence>
<reference evidence="9" key="1">
    <citation type="submission" date="2022-10" db="EMBL/GenBank/DDBJ databases">
        <title>Genome assembly of Pristionchus species.</title>
        <authorList>
            <person name="Yoshida K."/>
            <person name="Sommer R.J."/>
        </authorList>
    </citation>
    <scope>NUCLEOTIDE SEQUENCE [LARGE SCALE GENOMIC DNA]</scope>
    <source>
        <strain evidence="9">RS5460</strain>
    </source>
</reference>
<keyword evidence="4" id="KW-0804">Transcription</keyword>
<keyword evidence="5" id="KW-0143">Chaperone</keyword>
<accession>A0AAN4ZHG0</accession>
<comment type="caution">
    <text evidence="8">The sequence shown here is derived from an EMBL/GenBank/DDBJ whole genome shotgun (WGS) entry which is preliminary data.</text>
</comment>
<name>A0AAN4ZHG0_9BILA</name>
<evidence type="ECO:0000313" key="9">
    <source>
        <dbReference type="Proteomes" id="UP001328107"/>
    </source>
</evidence>
<dbReference type="GO" id="GO:0006335">
    <property type="term" value="P:DNA replication-dependent chromatin assembly"/>
    <property type="evidence" value="ECO:0007669"/>
    <property type="project" value="TreeGrafter"/>
</dbReference>
<feature type="region of interest" description="Disordered" evidence="7">
    <location>
        <begin position="154"/>
        <end position="199"/>
    </location>
</feature>
<dbReference type="PANTHER" id="PTHR12040">
    <property type="entry name" value="ANTI-SILENCING PROTEIN 1"/>
    <property type="match status" value="1"/>
</dbReference>
<evidence type="ECO:0000256" key="4">
    <source>
        <dbReference type="ARBA" id="ARBA00023163"/>
    </source>
</evidence>
<dbReference type="GO" id="GO:0042393">
    <property type="term" value="F:histone binding"/>
    <property type="evidence" value="ECO:0007669"/>
    <property type="project" value="TreeGrafter"/>
</dbReference>
<proteinExistence type="inferred from homology"/>
<evidence type="ECO:0000256" key="6">
    <source>
        <dbReference type="ARBA" id="ARBA00023242"/>
    </source>
</evidence>
<gene>
    <name evidence="8" type="ORF">PMAYCL1PPCAC_07215</name>
</gene>
<evidence type="ECO:0000256" key="3">
    <source>
        <dbReference type="ARBA" id="ARBA00023015"/>
    </source>
</evidence>
<dbReference type="Gene3D" id="2.60.40.1490">
    <property type="entry name" value="Histone chaperone ASF1-like"/>
    <property type="match status" value="1"/>
</dbReference>
<comment type="similarity">
    <text evidence="2">Belongs to the ASF1 family.</text>
</comment>